<dbReference type="SUPFAM" id="SSF48452">
    <property type="entry name" value="TPR-like"/>
    <property type="match status" value="1"/>
</dbReference>
<dbReference type="PROSITE" id="PS50005">
    <property type="entry name" value="TPR"/>
    <property type="match status" value="1"/>
</dbReference>
<evidence type="ECO:0000256" key="3">
    <source>
        <dbReference type="ARBA" id="ARBA00022776"/>
    </source>
</evidence>
<evidence type="ECO:0000313" key="9">
    <source>
        <dbReference type="EMBL" id="SPQ21763.1"/>
    </source>
</evidence>
<keyword evidence="2" id="KW-0677">Repeat</keyword>
<evidence type="ECO:0000256" key="2">
    <source>
        <dbReference type="ARBA" id="ARBA00022737"/>
    </source>
</evidence>
<evidence type="ECO:0000256" key="4">
    <source>
        <dbReference type="ARBA" id="ARBA00022786"/>
    </source>
</evidence>
<keyword evidence="1" id="KW-0132">Cell division</keyword>
<evidence type="ECO:0000256" key="5">
    <source>
        <dbReference type="ARBA" id="ARBA00022803"/>
    </source>
</evidence>
<proteinExistence type="predicted"/>
<dbReference type="Pfam" id="PF13181">
    <property type="entry name" value="TPR_8"/>
    <property type="match status" value="1"/>
</dbReference>
<dbReference type="Pfam" id="PF12895">
    <property type="entry name" value="ANAPC3"/>
    <property type="match status" value="1"/>
</dbReference>
<feature type="region of interest" description="Disordered" evidence="8">
    <location>
        <begin position="577"/>
        <end position="634"/>
    </location>
</feature>
<name>A0A3S4AN15_9PEZI</name>
<dbReference type="SMART" id="SM00028">
    <property type="entry name" value="TPR"/>
    <property type="match status" value="8"/>
</dbReference>
<evidence type="ECO:0000256" key="6">
    <source>
        <dbReference type="ARBA" id="ARBA00023306"/>
    </source>
</evidence>
<dbReference type="Proteomes" id="UP000289323">
    <property type="component" value="Unassembled WGS sequence"/>
</dbReference>
<keyword evidence="4" id="KW-0833">Ubl conjugation pathway</keyword>
<keyword evidence="6" id="KW-0131">Cell cycle</keyword>
<dbReference type="GO" id="GO:0016567">
    <property type="term" value="P:protein ubiquitination"/>
    <property type="evidence" value="ECO:0007669"/>
    <property type="project" value="TreeGrafter"/>
</dbReference>
<evidence type="ECO:0000256" key="1">
    <source>
        <dbReference type="ARBA" id="ARBA00022618"/>
    </source>
</evidence>
<dbReference type="Pfam" id="PF13374">
    <property type="entry name" value="TPR_10"/>
    <property type="match status" value="1"/>
</dbReference>
<feature type="repeat" description="TPR" evidence="7">
    <location>
        <begin position="409"/>
        <end position="442"/>
    </location>
</feature>
<feature type="region of interest" description="Disordered" evidence="8">
    <location>
        <begin position="91"/>
        <end position="111"/>
    </location>
</feature>
<accession>A0A3S4AN15</accession>
<evidence type="ECO:0000256" key="7">
    <source>
        <dbReference type="PROSITE-ProRule" id="PRU00339"/>
    </source>
</evidence>
<feature type="compositionally biased region" description="Gly residues" evidence="8">
    <location>
        <begin position="607"/>
        <end position="619"/>
    </location>
</feature>
<feature type="compositionally biased region" description="Low complexity" evidence="8">
    <location>
        <begin position="586"/>
        <end position="595"/>
    </location>
</feature>
<dbReference type="GO" id="GO:0051301">
    <property type="term" value="P:cell division"/>
    <property type="evidence" value="ECO:0007669"/>
    <property type="project" value="UniProtKB-KW"/>
</dbReference>
<reference evidence="9 10" key="1">
    <citation type="submission" date="2018-04" db="EMBL/GenBank/DDBJ databases">
        <authorList>
            <person name="Huttner S."/>
            <person name="Dainat J."/>
        </authorList>
    </citation>
    <scope>NUCLEOTIDE SEQUENCE [LARGE SCALE GENOMIC DNA]</scope>
</reference>
<dbReference type="Pfam" id="PF13432">
    <property type="entry name" value="TPR_16"/>
    <property type="match status" value="1"/>
</dbReference>
<dbReference type="EMBL" id="OUUZ01000008">
    <property type="protein sequence ID" value="SPQ21763.1"/>
    <property type="molecule type" value="Genomic_DNA"/>
</dbReference>
<evidence type="ECO:0000313" key="10">
    <source>
        <dbReference type="Proteomes" id="UP000289323"/>
    </source>
</evidence>
<dbReference type="PANTHER" id="PTHR12558">
    <property type="entry name" value="CELL DIVISION CYCLE 16,23,27"/>
    <property type="match status" value="1"/>
</dbReference>
<organism evidence="9 10">
    <name type="scientific">Thermothielavioides terrestris</name>
    <dbReference type="NCBI Taxonomy" id="2587410"/>
    <lineage>
        <taxon>Eukaryota</taxon>
        <taxon>Fungi</taxon>
        <taxon>Dikarya</taxon>
        <taxon>Ascomycota</taxon>
        <taxon>Pezizomycotina</taxon>
        <taxon>Sordariomycetes</taxon>
        <taxon>Sordariomycetidae</taxon>
        <taxon>Sordariales</taxon>
        <taxon>Chaetomiaceae</taxon>
        <taxon>Thermothielavioides</taxon>
    </lineage>
</organism>
<gene>
    <name evidence="9" type="ORF">TT172_LOCUS4182</name>
</gene>
<dbReference type="GO" id="GO:0031145">
    <property type="term" value="P:anaphase-promoting complex-dependent catabolic process"/>
    <property type="evidence" value="ECO:0007669"/>
    <property type="project" value="TreeGrafter"/>
</dbReference>
<protein>
    <submittedName>
        <fullName evidence="9">0b500dc7-d0c2-467a-aecb-551de6462bd5</fullName>
    </submittedName>
</protein>
<dbReference type="GO" id="GO:0045842">
    <property type="term" value="P:positive regulation of mitotic metaphase/anaphase transition"/>
    <property type="evidence" value="ECO:0007669"/>
    <property type="project" value="TreeGrafter"/>
</dbReference>
<keyword evidence="5 7" id="KW-0802">TPR repeat</keyword>
<dbReference type="GO" id="GO:0005680">
    <property type="term" value="C:anaphase-promoting complex"/>
    <property type="evidence" value="ECO:0007669"/>
    <property type="project" value="TreeGrafter"/>
</dbReference>
<evidence type="ECO:0000256" key="8">
    <source>
        <dbReference type="SAM" id="MobiDB-lite"/>
    </source>
</evidence>
<dbReference type="InterPro" id="IPR011990">
    <property type="entry name" value="TPR-like_helical_dom_sf"/>
</dbReference>
<dbReference type="GO" id="GO:0005737">
    <property type="term" value="C:cytoplasm"/>
    <property type="evidence" value="ECO:0007669"/>
    <property type="project" value="TreeGrafter"/>
</dbReference>
<keyword evidence="3" id="KW-0498">Mitosis</keyword>
<dbReference type="Gene3D" id="1.25.40.10">
    <property type="entry name" value="Tetratricopeptide repeat domain"/>
    <property type="match status" value="1"/>
</dbReference>
<dbReference type="PANTHER" id="PTHR12558:SF9">
    <property type="entry name" value="CELL DIVISION CYCLE PROTEIN 16 HOMOLOG"/>
    <property type="match status" value="1"/>
</dbReference>
<sequence>MASSQPNMERFLRDWRQDALNKAQYDAAIFIGDKLLALTKDDKDAFWLAQVHFNAGNYTRSHDLLISHNLIGSNPSCRYLAAHCLIPQDKPHHHPRHQGRLQGPERQPDEVSEEEWSIRRYEAGMCYLRGLCYAKENAFDRAKEAYKNALRIDVQCYEAFTQLVRNSLMSPDEEDEFMQSLDFGSVRAPKGGDDPELQTEPGDYVHMLYQTQLSKYRNPRAFNVAVDSLSTHYGLADNPDILLARAEQLYTQCRFKDALAITTMILKEDRSNFPAYPVHLACLYELKQTNELFLVAHDLADNYPDKACTWLAVGTYYLATSKIADARRYFSKSSMMDATFGPAWIGFAHTFAAEGEHDQAITAYSTAARLFTGTHLPHLFLGMQNHAMNNMTAAEEFLKSAFSLCRTDPLLLNEMGIVLYHQDRLKEATRLFRQALRVADDTGADPHAWLGVRTNLAHAYRRLRLFDEALAEFDAVLRDGGKDAAVLCAKALIRLDQGRPDDAARVLHEALAVNPQDPIATELLNKALEESSAGGLMGALRAGLDPADGGEEVEDVGIAEMERFELELEEKKAAARARLERRTRGRAAATSSSSSGDKGKGVMRGNARGGGRRGGGGYGADEKAESMMEMSDDG</sequence>
<dbReference type="AlphaFoldDB" id="A0A3S4AN15"/>
<dbReference type="InterPro" id="IPR019734">
    <property type="entry name" value="TPR_rpt"/>
</dbReference>